<accession>A0A4Y7SCC8</accession>
<sequence length="262" mass="28485">MPSWFGRLFRIPLPTTPDNIASPTSDTSADTSASNLKTEPLTPTGRPQRPRFGVSTIASLLTRAPRRQSQVVPSPQSPVQGGPTLHFGATGRPILTPPSRSRTRNRLTESSKPPRNGATSTERLTLLPTSTDPKVRHLVALSGNFPITQPGIRESILEDTIQRGVIYNEVFEVFGGVNASRLLRATRTTILEIIRADLGANTLIDEQWICTICGPREQTYKVQINYSATAVCCSSPDGLSPVALDKAQSVPGLMTITKRYLL</sequence>
<proteinExistence type="predicted"/>
<comment type="caution">
    <text evidence="2">The sequence shown here is derived from an EMBL/GenBank/DDBJ whole genome shotgun (WGS) entry which is preliminary data.</text>
</comment>
<protein>
    <submittedName>
        <fullName evidence="2">Uncharacterized protein</fullName>
    </submittedName>
</protein>
<organism evidence="2 3">
    <name type="scientific">Coprinellus micaceus</name>
    <name type="common">Glistening ink-cap mushroom</name>
    <name type="synonym">Coprinus micaceus</name>
    <dbReference type="NCBI Taxonomy" id="71717"/>
    <lineage>
        <taxon>Eukaryota</taxon>
        <taxon>Fungi</taxon>
        <taxon>Dikarya</taxon>
        <taxon>Basidiomycota</taxon>
        <taxon>Agaricomycotina</taxon>
        <taxon>Agaricomycetes</taxon>
        <taxon>Agaricomycetidae</taxon>
        <taxon>Agaricales</taxon>
        <taxon>Agaricineae</taxon>
        <taxon>Psathyrellaceae</taxon>
        <taxon>Coprinellus</taxon>
    </lineage>
</organism>
<feature type="compositionally biased region" description="Low complexity" evidence="1">
    <location>
        <begin position="68"/>
        <end position="80"/>
    </location>
</feature>
<dbReference type="EMBL" id="QPFP01000206">
    <property type="protein sequence ID" value="TEB19156.1"/>
    <property type="molecule type" value="Genomic_DNA"/>
</dbReference>
<gene>
    <name evidence="2" type="ORF">FA13DRAFT_1673882</name>
</gene>
<feature type="region of interest" description="Disordered" evidence="1">
    <location>
        <begin position="11"/>
        <end position="129"/>
    </location>
</feature>
<name>A0A4Y7SCC8_COPMI</name>
<dbReference type="OrthoDB" id="3261081at2759"/>
<evidence type="ECO:0000256" key="1">
    <source>
        <dbReference type="SAM" id="MobiDB-lite"/>
    </source>
</evidence>
<feature type="compositionally biased region" description="Polar residues" evidence="1">
    <location>
        <begin position="108"/>
        <end position="129"/>
    </location>
</feature>
<evidence type="ECO:0000313" key="3">
    <source>
        <dbReference type="Proteomes" id="UP000298030"/>
    </source>
</evidence>
<evidence type="ECO:0000313" key="2">
    <source>
        <dbReference type="EMBL" id="TEB19156.1"/>
    </source>
</evidence>
<dbReference type="Proteomes" id="UP000298030">
    <property type="component" value="Unassembled WGS sequence"/>
</dbReference>
<dbReference type="STRING" id="71717.A0A4Y7SCC8"/>
<feature type="compositionally biased region" description="Low complexity" evidence="1">
    <location>
        <begin position="21"/>
        <end position="34"/>
    </location>
</feature>
<dbReference type="AlphaFoldDB" id="A0A4Y7SCC8"/>
<reference evidence="2 3" key="1">
    <citation type="journal article" date="2019" name="Nat. Ecol. Evol.">
        <title>Megaphylogeny resolves global patterns of mushroom evolution.</title>
        <authorList>
            <person name="Varga T."/>
            <person name="Krizsan K."/>
            <person name="Foldi C."/>
            <person name="Dima B."/>
            <person name="Sanchez-Garcia M."/>
            <person name="Sanchez-Ramirez S."/>
            <person name="Szollosi G.J."/>
            <person name="Szarkandi J.G."/>
            <person name="Papp V."/>
            <person name="Albert L."/>
            <person name="Andreopoulos W."/>
            <person name="Angelini C."/>
            <person name="Antonin V."/>
            <person name="Barry K.W."/>
            <person name="Bougher N.L."/>
            <person name="Buchanan P."/>
            <person name="Buyck B."/>
            <person name="Bense V."/>
            <person name="Catcheside P."/>
            <person name="Chovatia M."/>
            <person name="Cooper J."/>
            <person name="Damon W."/>
            <person name="Desjardin D."/>
            <person name="Finy P."/>
            <person name="Geml J."/>
            <person name="Haridas S."/>
            <person name="Hughes K."/>
            <person name="Justo A."/>
            <person name="Karasinski D."/>
            <person name="Kautmanova I."/>
            <person name="Kiss B."/>
            <person name="Kocsube S."/>
            <person name="Kotiranta H."/>
            <person name="LaButti K.M."/>
            <person name="Lechner B.E."/>
            <person name="Liimatainen K."/>
            <person name="Lipzen A."/>
            <person name="Lukacs Z."/>
            <person name="Mihaltcheva S."/>
            <person name="Morgado L.N."/>
            <person name="Niskanen T."/>
            <person name="Noordeloos M.E."/>
            <person name="Ohm R.A."/>
            <person name="Ortiz-Santana B."/>
            <person name="Ovrebo C."/>
            <person name="Racz N."/>
            <person name="Riley R."/>
            <person name="Savchenko A."/>
            <person name="Shiryaev A."/>
            <person name="Soop K."/>
            <person name="Spirin V."/>
            <person name="Szebenyi C."/>
            <person name="Tomsovsky M."/>
            <person name="Tulloss R.E."/>
            <person name="Uehling J."/>
            <person name="Grigoriev I.V."/>
            <person name="Vagvolgyi C."/>
            <person name="Papp T."/>
            <person name="Martin F.M."/>
            <person name="Miettinen O."/>
            <person name="Hibbett D.S."/>
            <person name="Nagy L.G."/>
        </authorList>
    </citation>
    <scope>NUCLEOTIDE SEQUENCE [LARGE SCALE GENOMIC DNA]</scope>
    <source>
        <strain evidence="2 3">FP101781</strain>
    </source>
</reference>
<keyword evidence="3" id="KW-1185">Reference proteome</keyword>